<keyword evidence="2" id="KW-1185">Reference proteome</keyword>
<name>A0A1H2FNR7_9PSED</name>
<dbReference type="AlphaFoldDB" id="A0A1H2FNR7"/>
<organism evidence="1 2">
    <name type="scientific">Pseudomonas orientalis</name>
    <dbReference type="NCBI Taxonomy" id="76758"/>
    <lineage>
        <taxon>Bacteria</taxon>
        <taxon>Pseudomonadati</taxon>
        <taxon>Pseudomonadota</taxon>
        <taxon>Gammaproteobacteria</taxon>
        <taxon>Pseudomonadales</taxon>
        <taxon>Pseudomonadaceae</taxon>
        <taxon>Pseudomonas</taxon>
    </lineage>
</organism>
<proteinExistence type="predicted"/>
<evidence type="ECO:0000313" key="1">
    <source>
        <dbReference type="EMBL" id="SDU08952.1"/>
    </source>
</evidence>
<dbReference type="Proteomes" id="UP000183653">
    <property type="component" value="Chromosome I"/>
</dbReference>
<accession>A0A1H2FNR7</accession>
<evidence type="ECO:0000313" key="2">
    <source>
        <dbReference type="Proteomes" id="UP000183653"/>
    </source>
</evidence>
<reference evidence="1 2" key="1">
    <citation type="submission" date="2016-10" db="EMBL/GenBank/DDBJ databases">
        <authorList>
            <person name="Varghese N."/>
            <person name="Submissions S."/>
        </authorList>
    </citation>
    <scope>NUCLEOTIDE SEQUENCE [LARGE SCALE GENOMIC DNA]</scope>
    <source>
        <strain evidence="1 2">BS2775</strain>
    </source>
</reference>
<dbReference type="OrthoDB" id="7028421at2"/>
<dbReference type="RefSeq" id="WP_057724062.1">
    <property type="nucleotide sequence ID" value="NZ_JYLM01000005.1"/>
</dbReference>
<gene>
    <name evidence="1" type="ORF">SAMN04490197_2725</name>
</gene>
<sequence length="115" mass="12695">MTSYRATDTLTEDDLITLSRVFPTPSRPQLVIVKNLLNDRRATYRTNENGTVSFDVDALIKEVSFRGSSKTAARVSELVSLGVSLQALAMSRLNIPMVGKELITLRLEGIRQGVV</sequence>
<protein>
    <submittedName>
        <fullName evidence="1">Uncharacterized protein</fullName>
    </submittedName>
</protein>
<dbReference type="EMBL" id="LT629782">
    <property type="protein sequence ID" value="SDU08952.1"/>
    <property type="molecule type" value="Genomic_DNA"/>
</dbReference>